<dbReference type="PANTHER" id="PTHR45915">
    <property type="entry name" value="TRANSCRIPTION INTERMEDIARY FACTOR"/>
    <property type="match status" value="1"/>
</dbReference>
<evidence type="ECO:0000256" key="2">
    <source>
        <dbReference type="ARBA" id="ARBA00023242"/>
    </source>
</evidence>
<evidence type="ECO:0000256" key="4">
    <source>
        <dbReference type="SAM" id="MobiDB-lite"/>
    </source>
</evidence>
<feature type="coiled-coil region" evidence="3">
    <location>
        <begin position="399"/>
        <end position="487"/>
    </location>
</feature>
<feature type="region of interest" description="Disordered" evidence="4">
    <location>
        <begin position="765"/>
        <end position="865"/>
    </location>
</feature>
<accession>A0A194PT00</accession>
<dbReference type="SMART" id="SM00571">
    <property type="entry name" value="DDT"/>
    <property type="match status" value="1"/>
</dbReference>
<dbReference type="InterPro" id="IPR018501">
    <property type="entry name" value="DDT_dom"/>
</dbReference>
<feature type="coiled-coil region" evidence="3">
    <location>
        <begin position="1115"/>
        <end position="1166"/>
    </location>
</feature>
<comment type="subcellular location">
    <subcellularLocation>
        <location evidence="1">Nucleus</location>
    </subcellularLocation>
</comment>
<dbReference type="Proteomes" id="UP000053268">
    <property type="component" value="Unassembled WGS sequence"/>
</dbReference>
<feature type="region of interest" description="Disordered" evidence="4">
    <location>
        <begin position="974"/>
        <end position="1004"/>
    </location>
</feature>
<evidence type="ECO:0000259" key="5">
    <source>
        <dbReference type="PROSITE" id="PS50827"/>
    </source>
</evidence>
<feature type="compositionally biased region" description="Basic and acidic residues" evidence="4">
    <location>
        <begin position="777"/>
        <end position="808"/>
    </location>
</feature>
<sequence>MDNTRPFTPQLEFAGSRFLESNPCPPLSSDNFSFSARTLLGEYVQPALDLAEPLVFNEAEITKRQLIVWYRLEEARALAALSTPRPTPPPVERRIELARRQQAARDARRDAAPRREQARLVRELERSERAELVKREKEARSQQLLEHINKNRTQLTIEPLPSAPTAHTAPTALTAHTALTAPTAKVPEIVVGPALRTNKDRTMPPISLSLIPVSGPKDQNVPIKTLNFDQSGWKEEVEEYNALDKMKDFAEKAAFDLPKRPKDKYFDFSLMKATDKTTKVPDKENNLEKLIESYSRISEFINGCDWSKLDGETKNEDPKSLEQKYLDAKNEFMSQNLMLMPKESQKSVLKEVIDLSGDDENILNDIITKKISQGTFNVGKDGALSISVHPYGKDMYLAKRRKQEELEKQKIEDQAKKQQERELKRQQAILLKEQERERRRQHTTFIRQLEGRRRWAERERRKHQNLLDRLLAKEGKLQQRRKEMELLAELRRPQEDSSLSDQKPLPTLNRIPGLKLAGQAMADLLQVYEFIHNFGQTLGFDMDSLPSFQTLQQSLLPDSNATVREELMQVLTQLLVCAIEDPGIPHPGRHTTLLGHAIRLGDITPANLSEVLRIYLYANATGEVKALTGLTAERERERRVADHHQSDAEIQHTCAHSKNTAYYEQLHANHTYKLSETLRDKPFLALNPTTKARILAYLCDELLQSKAVLRQIDASLDHLNQLRKERYLLDMKIRKVRVLHQRKVRAEQAERQQALALERMQRLVDETSTGTAHAHSHAPEEEHLISDKSETPKKLDKVDSPQESEANKQVDLPSPYKDTTPMEESDKELSPLKDLSNNMKTKEILNNNKDECSPADNSKIDKDSVMGDCDAILSDLESEGTQPEEDEDKNLSSEELGRKLEKLVRQSEQQLQQLSAGSHALRATCYGQDRYWRRYWSLGKCGGIFVEAMESAQPEILPYQEVLEAAALKGQPLSDTAKKKKKDIKEKKEPTEEKEEMETDAQREEEELQSELELRNIKSELNLSDHTQIIKYEPNVKHGTCKVEGSAIKMEEKYIQQKQNNEEEDMLDIEDSIPTAFLVQKPTHKPMFAAQAEPMDKPQEIVKVENVVKTEAVEKENVEESKDELVNNLEELRKMAEAVSSQLDAAKKAEAKIKEENEIIERATKKELLDAESAHAQLYTKMLEGKWFSILRHESSYLTNINDEKSNEQKVPEFCDNEHTCSEVVMCQGHKWDVSNNLHLLNDPSLFTLNSMVTSVQVPTNNIYTDSSLTMSGLDQEIMDASVNKDENLEGDEVEEDNKEQDNDLEKELQADAAKQEAASQKAKASGLTSLGLLNFNALSTYVTCDSPPPIQMTPEELEQLEHCKVHGLPKNHGWWRINDMNEVGAVMRALHPRGVRERELHAALTHNHHLLTDKMFTEKNDMMRLETTSSEEKSDQDYPPPDSPNSFCAKTARRVDMQLLANIESVEARLVLGSMLLQERR</sequence>
<evidence type="ECO:0000313" key="6">
    <source>
        <dbReference type="EMBL" id="KPI96551.1"/>
    </source>
</evidence>
<feature type="compositionally biased region" description="Basic and acidic residues" evidence="4">
    <location>
        <begin position="1426"/>
        <end position="1437"/>
    </location>
</feature>
<dbReference type="GO" id="GO:0000785">
    <property type="term" value="C:chromatin"/>
    <property type="evidence" value="ECO:0007669"/>
    <property type="project" value="TreeGrafter"/>
</dbReference>
<evidence type="ECO:0000256" key="1">
    <source>
        <dbReference type="ARBA" id="ARBA00004123"/>
    </source>
</evidence>
<dbReference type="Pfam" id="PF15612">
    <property type="entry name" value="WHIM1"/>
    <property type="match status" value="1"/>
</dbReference>
<gene>
    <name evidence="6" type="ORF">RR46_12581</name>
</gene>
<dbReference type="EMBL" id="KQ459593">
    <property type="protein sequence ID" value="KPI96551.1"/>
    <property type="molecule type" value="Genomic_DNA"/>
</dbReference>
<dbReference type="PANTHER" id="PTHR45915:SF2">
    <property type="entry name" value="TOUTATIS, ISOFORM E"/>
    <property type="match status" value="1"/>
</dbReference>
<dbReference type="STRING" id="66420.A0A194PT00"/>
<feature type="compositionally biased region" description="Acidic residues" evidence="4">
    <location>
        <begin position="992"/>
        <end position="1004"/>
    </location>
</feature>
<evidence type="ECO:0000256" key="3">
    <source>
        <dbReference type="SAM" id="Coils"/>
    </source>
</evidence>
<proteinExistence type="predicted"/>
<dbReference type="GO" id="GO:0005634">
    <property type="term" value="C:nucleus"/>
    <property type="evidence" value="ECO:0007669"/>
    <property type="project" value="UniProtKB-SubCell"/>
</dbReference>
<organism evidence="6 7">
    <name type="scientific">Papilio xuthus</name>
    <name type="common">Asian swallowtail butterfly</name>
    <dbReference type="NCBI Taxonomy" id="66420"/>
    <lineage>
        <taxon>Eukaryota</taxon>
        <taxon>Metazoa</taxon>
        <taxon>Ecdysozoa</taxon>
        <taxon>Arthropoda</taxon>
        <taxon>Hexapoda</taxon>
        <taxon>Insecta</taxon>
        <taxon>Pterygota</taxon>
        <taxon>Neoptera</taxon>
        <taxon>Endopterygota</taxon>
        <taxon>Lepidoptera</taxon>
        <taxon>Glossata</taxon>
        <taxon>Ditrysia</taxon>
        <taxon>Papilionoidea</taxon>
        <taxon>Papilionidae</taxon>
        <taxon>Papilioninae</taxon>
        <taxon>Papilio</taxon>
    </lineage>
</organism>
<dbReference type="InterPro" id="IPR028942">
    <property type="entry name" value="WHIM1_dom"/>
</dbReference>
<keyword evidence="2" id="KW-0539">Nucleus</keyword>
<evidence type="ECO:0000313" key="7">
    <source>
        <dbReference type="Proteomes" id="UP000053268"/>
    </source>
</evidence>
<dbReference type="Pfam" id="PF02791">
    <property type="entry name" value="DDT"/>
    <property type="match status" value="1"/>
</dbReference>
<feature type="region of interest" description="Disordered" evidence="4">
    <location>
        <begin position="1426"/>
        <end position="1448"/>
    </location>
</feature>
<feature type="compositionally biased region" description="Basic and acidic residues" evidence="4">
    <location>
        <begin position="840"/>
        <end position="865"/>
    </location>
</feature>
<keyword evidence="7" id="KW-1185">Reference proteome</keyword>
<reference evidence="6 7" key="1">
    <citation type="journal article" date="2015" name="Nat. Commun.">
        <title>Outbred genome sequencing and CRISPR/Cas9 gene editing in butterflies.</title>
        <authorList>
            <person name="Li X."/>
            <person name="Fan D."/>
            <person name="Zhang W."/>
            <person name="Liu G."/>
            <person name="Zhang L."/>
            <person name="Zhao L."/>
            <person name="Fang X."/>
            <person name="Chen L."/>
            <person name="Dong Y."/>
            <person name="Chen Y."/>
            <person name="Ding Y."/>
            <person name="Zhao R."/>
            <person name="Feng M."/>
            <person name="Zhu Y."/>
            <person name="Feng Y."/>
            <person name="Jiang X."/>
            <person name="Zhu D."/>
            <person name="Xiang H."/>
            <person name="Feng X."/>
            <person name="Li S."/>
            <person name="Wang J."/>
            <person name="Zhang G."/>
            <person name="Kronforst M.R."/>
            <person name="Wang W."/>
        </authorList>
    </citation>
    <scope>NUCLEOTIDE SEQUENCE [LARGE SCALE GENOMIC DNA]</scope>
    <source>
        <strain evidence="6">Ya'a_city_454_Px</strain>
        <tissue evidence="6">Whole body</tissue>
    </source>
</reference>
<feature type="domain" description="DDT" evidence="5">
    <location>
        <begin position="518"/>
        <end position="581"/>
    </location>
</feature>
<dbReference type="PROSITE" id="PS50827">
    <property type="entry name" value="DDT"/>
    <property type="match status" value="1"/>
</dbReference>
<keyword evidence="3" id="KW-0175">Coiled coil</keyword>
<name>A0A194PT00_PAPXU</name>
<protein>
    <submittedName>
        <fullName evidence="6">Bromodomain adjacent to zinc finger domain protein 2B</fullName>
    </submittedName>
</protein>